<dbReference type="Proteomes" id="UP000279959">
    <property type="component" value="Chromosome"/>
</dbReference>
<proteinExistence type="predicted"/>
<dbReference type="AlphaFoldDB" id="A0A494W5K3"/>
<accession>A0A494W5K3</accession>
<sequence>MTTFDDREKAFENMFAHDQEMEFRIQARRNRLLGEWAGAKMGLTPEETDAYAKAVVQADFEEAGDEDVIRKLLGDMTQAGVDIDEAGVRAALDEQAVIARRMFIE</sequence>
<name>A0A494W5K3_9SPHN</name>
<dbReference type="RefSeq" id="WP_066700342.1">
    <property type="nucleotide sequence ID" value="NZ_AP018664.1"/>
</dbReference>
<gene>
    <name evidence="1" type="ORF">SAMIE_1021070</name>
</gene>
<dbReference type="Pfam" id="PF07345">
    <property type="entry name" value="ATPaseInh_sub_z"/>
    <property type="match status" value="1"/>
</dbReference>
<dbReference type="EMBL" id="AP018664">
    <property type="protein sequence ID" value="BBD98606.1"/>
    <property type="molecule type" value="Genomic_DNA"/>
</dbReference>
<dbReference type="Gene3D" id="1.10.790.20">
    <property type="entry name" value="Domain of unknown function DUF1476"/>
    <property type="match status" value="1"/>
</dbReference>
<keyword evidence="2" id="KW-1185">Reference proteome</keyword>
<dbReference type="PIRSF" id="PIRSF031780">
    <property type="entry name" value="UCP031780"/>
    <property type="match status" value="1"/>
</dbReference>
<organism evidence="1 2">
    <name type="scientific">Sphingobium amiense</name>
    <dbReference type="NCBI Taxonomy" id="135719"/>
    <lineage>
        <taxon>Bacteria</taxon>
        <taxon>Pseudomonadati</taxon>
        <taxon>Pseudomonadota</taxon>
        <taxon>Alphaproteobacteria</taxon>
        <taxon>Sphingomonadales</taxon>
        <taxon>Sphingomonadaceae</taxon>
        <taxon>Sphingobium</taxon>
    </lineage>
</organism>
<reference evidence="1 2" key="1">
    <citation type="submission" date="2018-05" db="EMBL/GenBank/DDBJ databases">
        <title>Complete Genome Sequence of the Nonylphenol-Degrading Bacterium Sphingobium amiense DSM 16289T.</title>
        <authorList>
            <person name="Ootsuka M."/>
            <person name="Nishizawa T."/>
            <person name="Ohta H."/>
        </authorList>
    </citation>
    <scope>NUCLEOTIDE SEQUENCE [LARGE SCALE GENOMIC DNA]</scope>
    <source>
        <strain evidence="1 2">DSM 16289</strain>
    </source>
</reference>
<protein>
    <submittedName>
        <fullName evidence="1">DUF1476 domain-containing protein</fullName>
    </submittedName>
</protein>
<evidence type="ECO:0000313" key="1">
    <source>
        <dbReference type="EMBL" id="BBD98606.1"/>
    </source>
</evidence>
<dbReference type="InterPro" id="IPR009945">
    <property type="entry name" value="ATPase_inh_sub_z"/>
</dbReference>
<evidence type="ECO:0000313" key="2">
    <source>
        <dbReference type="Proteomes" id="UP000279959"/>
    </source>
</evidence>
<dbReference type="InterPro" id="IPR038293">
    <property type="entry name" value="ATPase_inh_sub_z_sf"/>
</dbReference>
<dbReference type="KEGG" id="sami:SAMIE_1021070"/>